<evidence type="ECO:0000313" key="4">
    <source>
        <dbReference type="EMBL" id="KAJ8046994.1"/>
    </source>
</evidence>
<evidence type="ECO:0000259" key="3">
    <source>
        <dbReference type="PROSITE" id="PS50825"/>
    </source>
</evidence>
<dbReference type="Pfam" id="PF02494">
    <property type="entry name" value="HYR"/>
    <property type="match status" value="4"/>
</dbReference>
<feature type="region of interest" description="Disordered" evidence="2">
    <location>
        <begin position="462"/>
        <end position="481"/>
    </location>
</feature>
<evidence type="ECO:0000313" key="5">
    <source>
        <dbReference type="Proteomes" id="UP001152320"/>
    </source>
</evidence>
<feature type="domain" description="HYR" evidence="3">
    <location>
        <begin position="287"/>
        <end position="369"/>
    </location>
</feature>
<dbReference type="PROSITE" id="PS50825">
    <property type="entry name" value="HYR"/>
    <property type="match status" value="5"/>
</dbReference>
<proteinExistence type="predicted"/>
<feature type="domain" description="HYR" evidence="3">
    <location>
        <begin position="115"/>
        <end position="202"/>
    </location>
</feature>
<comment type="caution">
    <text evidence="4">The sequence shown here is derived from an EMBL/GenBank/DDBJ whole genome shotgun (WGS) entry which is preliminary data.</text>
</comment>
<dbReference type="Proteomes" id="UP001152320">
    <property type="component" value="Chromosome 2"/>
</dbReference>
<keyword evidence="1" id="KW-0677">Repeat</keyword>
<dbReference type="PANTHER" id="PTHR24273:SF32">
    <property type="entry name" value="HYALIN"/>
    <property type="match status" value="1"/>
</dbReference>
<feature type="compositionally biased region" description="Polar residues" evidence="2">
    <location>
        <begin position="463"/>
        <end position="472"/>
    </location>
</feature>
<accession>A0A9Q1HHP2</accession>
<dbReference type="PANTHER" id="PTHR24273">
    <property type="entry name" value="FI04643P-RELATED"/>
    <property type="match status" value="1"/>
</dbReference>
<feature type="domain" description="HYR" evidence="3">
    <location>
        <begin position="29"/>
        <end position="114"/>
    </location>
</feature>
<protein>
    <submittedName>
        <fullName evidence="4">Hyalin</fullName>
    </submittedName>
</protein>
<reference evidence="4" key="1">
    <citation type="submission" date="2021-10" db="EMBL/GenBank/DDBJ databases">
        <title>Tropical sea cucumber genome reveals ecological adaptation and Cuvierian tubules defense mechanism.</title>
        <authorList>
            <person name="Chen T."/>
        </authorList>
    </citation>
    <scope>NUCLEOTIDE SEQUENCE</scope>
    <source>
        <strain evidence="4">Nanhai2018</strain>
        <tissue evidence="4">Muscle</tissue>
    </source>
</reference>
<dbReference type="EMBL" id="JAIZAY010000002">
    <property type="protein sequence ID" value="KAJ8046994.1"/>
    <property type="molecule type" value="Genomic_DNA"/>
</dbReference>
<sequence length="481" mass="52872">MNRFKDKSAGKIFNIMDFAVVFLLLFEGVSLVDTQTVLCPEDLVVAAQPGKAYADVEWREPSISAPQILTYKSHCPGRLPLGTMDVSYEYSEYFASLMDVSVIGSCSFTVNVMAADSEPPVVRDCPSSPQSRTFEAGIGNLVVTWTEPSATDNSGQVELVESTARSGKEFYLGGSKRFPVTYTFQDPTGNRAYCYFEIEFKAVDTTPPNIMRCPDPLVQEVPLDVTGAFVPWSFPSVTDNSGQFTLTTDPVVPDNFFSLGTHQITFNFTDPSGNYAICVTSVQVVARDLTPPEIIHCPSSIVIGVPPGVGTAEVDWLQPEATDDSGTVLLEFQSSPPGIYDVDTTLEVIYVFRDLASNEAVCRFSVRVIEDEVPPTIFGCPTEGIERFINSGQIEKEVFWEEPFGLDETSAEIVYQSHYPGDVFIQGNTTVEYIFEDSTDNSASCTFNVIVTVTENDPLGTPSYRSFSSPTRPCNIKSTRR</sequence>
<dbReference type="AlphaFoldDB" id="A0A9Q1HHP2"/>
<name>A0A9Q1HHP2_HOLLE</name>
<feature type="domain" description="HYR" evidence="3">
    <location>
        <begin position="370"/>
        <end position="453"/>
    </location>
</feature>
<evidence type="ECO:0000256" key="1">
    <source>
        <dbReference type="ARBA" id="ARBA00022737"/>
    </source>
</evidence>
<feature type="domain" description="HYR" evidence="3">
    <location>
        <begin position="203"/>
        <end position="286"/>
    </location>
</feature>
<evidence type="ECO:0000256" key="2">
    <source>
        <dbReference type="SAM" id="MobiDB-lite"/>
    </source>
</evidence>
<dbReference type="InterPro" id="IPR003410">
    <property type="entry name" value="HYR_dom"/>
</dbReference>
<dbReference type="OrthoDB" id="6432794at2759"/>
<keyword evidence="5" id="KW-1185">Reference proteome</keyword>
<organism evidence="4 5">
    <name type="scientific">Holothuria leucospilota</name>
    <name type="common">Black long sea cucumber</name>
    <name type="synonym">Mertensiothuria leucospilota</name>
    <dbReference type="NCBI Taxonomy" id="206669"/>
    <lineage>
        <taxon>Eukaryota</taxon>
        <taxon>Metazoa</taxon>
        <taxon>Echinodermata</taxon>
        <taxon>Eleutherozoa</taxon>
        <taxon>Echinozoa</taxon>
        <taxon>Holothuroidea</taxon>
        <taxon>Aspidochirotacea</taxon>
        <taxon>Aspidochirotida</taxon>
        <taxon>Holothuriidae</taxon>
        <taxon>Holothuria</taxon>
    </lineage>
</organism>
<gene>
    <name evidence="4" type="ORF">HOLleu_05860</name>
</gene>